<name>A0A0G1WMW2_9BACT</name>
<organism evidence="2 3">
    <name type="scientific">Candidatus Jorgensenbacteria bacterium GW2011_GWA1_48_11</name>
    <dbReference type="NCBI Taxonomy" id="1618660"/>
    <lineage>
        <taxon>Bacteria</taxon>
        <taxon>Candidatus Joergenseniibacteriota</taxon>
    </lineage>
</organism>
<dbReference type="Gene3D" id="3.30.1490.300">
    <property type="match status" value="1"/>
</dbReference>
<dbReference type="InterPro" id="IPR003494">
    <property type="entry name" value="SHS2_FtsA"/>
</dbReference>
<dbReference type="EMBL" id="LCPF01000001">
    <property type="protein sequence ID" value="KKU91673.1"/>
    <property type="molecule type" value="Genomic_DNA"/>
</dbReference>
<sequence>MKLGFLDFFGDIANFLRGGSVLGVDIGTSSIKIAEILKKGDSFRLANYGILETKSYLEHPNQAIQTSSLRIVEKDAAELLKTMLREIKPKTRTAIASIPAFVSFVTPIEMPLMKPDETSKAVAFEARQLIPLPPSEVTLDWLKIEEFQGSRGQSMQRILLMGVPNEIVRKYKTIFKTADVKIAAFEIESLALVRALAGADNVLTLSVDIGAEATNILVSENGVLKYNGVTDYGGIYITQAVGRSLGVSSMRAEELKRRRGLTGTGGEMELSTLIVPFLDVIIQECRHVVDVCERRYGKRAEKLILTGGGANLLGIEKYFVSQLNLPLGQAPQLSNLVYEPDLEPARKGLDNALLVAIGLAKRYFK</sequence>
<reference evidence="2 3" key="1">
    <citation type="journal article" date="2015" name="Nature">
        <title>rRNA introns, odd ribosomes, and small enigmatic genomes across a large radiation of phyla.</title>
        <authorList>
            <person name="Brown C.T."/>
            <person name="Hug L.A."/>
            <person name="Thomas B.C."/>
            <person name="Sharon I."/>
            <person name="Castelle C.J."/>
            <person name="Singh A."/>
            <person name="Wilkins M.J."/>
            <person name="Williams K.H."/>
            <person name="Banfield J.F."/>
        </authorList>
    </citation>
    <scope>NUCLEOTIDE SEQUENCE [LARGE SCALE GENOMIC DNA]</scope>
</reference>
<dbReference type="Pfam" id="PF11104">
    <property type="entry name" value="PilM_2"/>
    <property type="match status" value="1"/>
</dbReference>
<dbReference type="PANTHER" id="PTHR32432">
    <property type="entry name" value="CELL DIVISION PROTEIN FTSA-RELATED"/>
    <property type="match status" value="1"/>
</dbReference>
<dbReference type="PANTHER" id="PTHR32432:SF3">
    <property type="entry name" value="ETHANOLAMINE UTILIZATION PROTEIN EUTJ"/>
    <property type="match status" value="1"/>
</dbReference>
<evidence type="ECO:0000313" key="2">
    <source>
        <dbReference type="EMBL" id="KKU91673.1"/>
    </source>
</evidence>
<dbReference type="InterPro" id="IPR050696">
    <property type="entry name" value="FtsA/MreB"/>
</dbReference>
<dbReference type="PIRSF" id="PIRSF019169">
    <property type="entry name" value="PilM"/>
    <property type="match status" value="1"/>
</dbReference>
<protein>
    <submittedName>
        <fullName evidence="2">Type IV pilus assembly protein PilM</fullName>
    </submittedName>
</protein>
<evidence type="ECO:0000259" key="1">
    <source>
        <dbReference type="SMART" id="SM00842"/>
    </source>
</evidence>
<comment type="caution">
    <text evidence="2">The sequence shown here is derived from an EMBL/GenBank/DDBJ whole genome shotgun (WGS) entry which is preliminary data.</text>
</comment>
<dbReference type="CDD" id="cd24049">
    <property type="entry name" value="ASKHA_NBD_PilM"/>
    <property type="match status" value="1"/>
</dbReference>
<dbReference type="Proteomes" id="UP000034956">
    <property type="component" value="Unassembled WGS sequence"/>
</dbReference>
<dbReference type="InterPro" id="IPR005883">
    <property type="entry name" value="PilM"/>
</dbReference>
<dbReference type="Gene3D" id="3.30.420.40">
    <property type="match status" value="2"/>
</dbReference>
<proteinExistence type="predicted"/>
<dbReference type="GO" id="GO:0051301">
    <property type="term" value="P:cell division"/>
    <property type="evidence" value="ECO:0007669"/>
    <property type="project" value="InterPro"/>
</dbReference>
<evidence type="ECO:0000313" key="3">
    <source>
        <dbReference type="Proteomes" id="UP000034956"/>
    </source>
</evidence>
<dbReference type="SMART" id="SM00842">
    <property type="entry name" value="FtsA"/>
    <property type="match status" value="1"/>
</dbReference>
<dbReference type="SUPFAM" id="SSF53067">
    <property type="entry name" value="Actin-like ATPase domain"/>
    <property type="match status" value="2"/>
</dbReference>
<dbReference type="InterPro" id="IPR043129">
    <property type="entry name" value="ATPase_NBD"/>
</dbReference>
<feature type="domain" description="SHS2" evidence="1">
    <location>
        <begin position="21"/>
        <end position="196"/>
    </location>
</feature>
<dbReference type="AlphaFoldDB" id="A0A0G1WMW2"/>
<gene>
    <name evidence="2" type="ORF">UY23_C0001G0279</name>
</gene>
<accession>A0A0G1WMW2</accession>